<protein>
    <submittedName>
        <fullName evidence="1">Uncharacterized protein</fullName>
    </submittedName>
</protein>
<reference evidence="1" key="1">
    <citation type="submission" date="2019-12" db="EMBL/GenBank/DDBJ databases">
        <title>Genome sequence of Babesia ovis.</title>
        <authorList>
            <person name="Yamagishi J."/>
            <person name="Sevinc F."/>
            <person name="Xuan X."/>
        </authorList>
    </citation>
    <scope>NUCLEOTIDE SEQUENCE</scope>
    <source>
        <strain evidence="1">Selcuk</strain>
    </source>
</reference>
<evidence type="ECO:0000313" key="1">
    <source>
        <dbReference type="EMBL" id="GFE55709.1"/>
    </source>
</evidence>
<dbReference type="Proteomes" id="UP001057455">
    <property type="component" value="Unassembled WGS sequence"/>
</dbReference>
<accession>A0A9W5WWA1</accession>
<gene>
    <name evidence="1" type="ORF">BaOVIS_031130</name>
</gene>
<sequence>MFELLLGILDVRQGAKSAHRILVAGDDAAACSALAERLSSIHDFKTIVVEVQGNTTSSASEANEKATDKTGPHIARVPLECVFVEIRRRNWYRGCILDFFTSPGSIVRIDDTSDMTIISDVRVIIYVTSYAKYRTGFRSAVGFFRENQDCVACKILVIDMSVYIDTESIDAESELMRLADAINDICMYKINMDDEVRSALISRTILDEAVDYLIQCEST</sequence>
<comment type="caution">
    <text evidence="1">The sequence shown here is derived from an EMBL/GenBank/DDBJ whole genome shotgun (WGS) entry which is preliminary data.</text>
</comment>
<proteinExistence type="predicted"/>
<evidence type="ECO:0000313" key="2">
    <source>
        <dbReference type="Proteomes" id="UP001057455"/>
    </source>
</evidence>
<name>A0A9W5WWA1_BABOV</name>
<dbReference type="AlphaFoldDB" id="A0A9W5WWA1"/>
<dbReference type="EMBL" id="BLIY01000024">
    <property type="protein sequence ID" value="GFE55709.1"/>
    <property type="molecule type" value="Genomic_DNA"/>
</dbReference>
<dbReference type="OrthoDB" id="363802at2759"/>
<keyword evidence="2" id="KW-1185">Reference proteome</keyword>
<organism evidence="1 2">
    <name type="scientific">Babesia ovis</name>
    <dbReference type="NCBI Taxonomy" id="5869"/>
    <lineage>
        <taxon>Eukaryota</taxon>
        <taxon>Sar</taxon>
        <taxon>Alveolata</taxon>
        <taxon>Apicomplexa</taxon>
        <taxon>Aconoidasida</taxon>
        <taxon>Piroplasmida</taxon>
        <taxon>Babesiidae</taxon>
        <taxon>Babesia</taxon>
    </lineage>
</organism>